<sequence>MISAHWKDGRSFIPQKILCVAKNYLEHAKEMGDGVPEEPVFFLKPNSALVPAGAAVPKPAWTNDLQHEVELAVRIGHQCSRVHVDKALAMVDGYAVGLDFTARDVQRALKAAGLPWEKAKAYDGSCALSPFVSAAEVNPHFPLELILDVNGQRRQQGTTQQMIHDIAKLVAHASTYFTLHPGDVLLTGTPAGVGTLVPGDLVYAAVAGVADLQLTIQEA</sequence>
<dbReference type="EMBL" id="CP002432">
    <property type="protein sequence ID" value="ADU65521.1"/>
    <property type="molecule type" value="Genomic_DNA"/>
</dbReference>
<dbReference type="Pfam" id="PF01557">
    <property type="entry name" value="FAA_hydrolase"/>
    <property type="match status" value="1"/>
</dbReference>
<dbReference type="STRING" id="653733.Selin_0778"/>
<evidence type="ECO:0000313" key="3">
    <source>
        <dbReference type="EMBL" id="ADU65521.1"/>
    </source>
</evidence>
<evidence type="ECO:0000313" key="4">
    <source>
        <dbReference type="Proteomes" id="UP000002572"/>
    </source>
</evidence>
<proteinExistence type="predicted"/>
<dbReference type="Proteomes" id="UP000002572">
    <property type="component" value="Chromosome"/>
</dbReference>
<name>E6W263_DESIS</name>
<dbReference type="GO" id="GO:0046872">
    <property type="term" value="F:metal ion binding"/>
    <property type="evidence" value="ECO:0007669"/>
    <property type="project" value="UniProtKB-KW"/>
</dbReference>
<dbReference type="AlphaFoldDB" id="E6W263"/>
<dbReference type="GO" id="GO:0018773">
    <property type="term" value="F:acetylpyruvate hydrolase activity"/>
    <property type="evidence" value="ECO:0007669"/>
    <property type="project" value="TreeGrafter"/>
</dbReference>
<keyword evidence="4" id="KW-1185">Reference proteome</keyword>
<reference evidence="3 4" key="1">
    <citation type="submission" date="2010-12" db="EMBL/GenBank/DDBJ databases">
        <title>Complete sequence of Desulfurispirillum indicum S5.</title>
        <authorList>
            <consortium name="US DOE Joint Genome Institute"/>
            <person name="Lucas S."/>
            <person name="Copeland A."/>
            <person name="Lapidus A."/>
            <person name="Cheng J.-F."/>
            <person name="Goodwin L."/>
            <person name="Pitluck S."/>
            <person name="Chertkov O."/>
            <person name="Held B."/>
            <person name="Detter J.C."/>
            <person name="Han C."/>
            <person name="Tapia R."/>
            <person name="Land M."/>
            <person name="Hauser L."/>
            <person name="Kyrpides N."/>
            <person name="Ivanova N."/>
            <person name="Mikhailova N."/>
            <person name="Haggblom M."/>
            <person name="Rauschenbach I."/>
            <person name="Bini E."/>
            <person name="Woyke T."/>
        </authorList>
    </citation>
    <scope>NUCLEOTIDE SEQUENCE [LARGE SCALE GENOMIC DNA]</scope>
    <source>
        <strain evidence="4">ATCC BAA-1389 / DSM 22839 / S5</strain>
    </source>
</reference>
<dbReference type="KEGG" id="din:Selin_0778"/>
<dbReference type="SUPFAM" id="SSF56529">
    <property type="entry name" value="FAH"/>
    <property type="match status" value="1"/>
</dbReference>
<evidence type="ECO:0000256" key="1">
    <source>
        <dbReference type="ARBA" id="ARBA00022723"/>
    </source>
</evidence>
<dbReference type="InterPro" id="IPR011234">
    <property type="entry name" value="Fumarylacetoacetase-like_C"/>
</dbReference>
<feature type="domain" description="Fumarylacetoacetase-like C-terminal" evidence="2">
    <location>
        <begin position="16"/>
        <end position="216"/>
    </location>
</feature>
<dbReference type="PANTHER" id="PTHR11820">
    <property type="entry name" value="ACYLPYRUVASE"/>
    <property type="match status" value="1"/>
</dbReference>
<dbReference type="RefSeq" id="WP_013505409.1">
    <property type="nucleotide sequence ID" value="NC_014836.1"/>
</dbReference>
<dbReference type="eggNOG" id="COG0179">
    <property type="taxonomic scope" value="Bacteria"/>
</dbReference>
<accession>E6W263</accession>
<dbReference type="InterPro" id="IPR036663">
    <property type="entry name" value="Fumarylacetoacetase_C_sf"/>
</dbReference>
<protein>
    <submittedName>
        <fullName evidence="3">Fumarylacetoacetate (FAA) hydrolase</fullName>
    </submittedName>
</protein>
<dbReference type="Gene3D" id="3.90.850.10">
    <property type="entry name" value="Fumarylacetoacetase-like, C-terminal domain"/>
    <property type="match status" value="1"/>
</dbReference>
<keyword evidence="3" id="KW-0378">Hydrolase</keyword>
<organism evidence="3 4">
    <name type="scientific">Desulfurispirillum indicum (strain ATCC BAA-1389 / DSM 22839 / S5)</name>
    <dbReference type="NCBI Taxonomy" id="653733"/>
    <lineage>
        <taxon>Bacteria</taxon>
        <taxon>Pseudomonadati</taxon>
        <taxon>Chrysiogenota</taxon>
        <taxon>Chrysiogenia</taxon>
        <taxon>Chrysiogenales</taxon>
        <taxon>Chrysiogenaceae</taxon>
        <taxon>Desulfurispirillum</taxon>
    </lineage>
</organism>
<dbReference type="OrthoDB" id="9805307at2"/>
<dbReference type="NCBIfam" id="NF007967">
    <property type="entry name" value="PRK10691.1"/>
    <property type="match status" value="1"/>
</dbReference>
<dbReference type="PANTHER" id="PTHR11820:SF7">
    <property type="entry name" value="ACYLPYRUVASE FAHD1, MITOCHONDRIAL"/>
    <property type="match status" value="1"/>
</dbReference>
<evidence type="ECO:0000259" key="2">
    <source>
        <dbReference type="Pfam" id="PF01557"/>
    </source>
</evidence>
<gene>
    <name evidence="3" type="ordered locus">Selin_0778</name>
</gene>
<dbReference type="FunCoup" id="E6W263">
    <property type="interactions" value="343"/>
</dbReference>
<dbReference type="HOGENOM" id="CLU_028458_5_0_0"/>
<keyword evidence="1" id="KW-0479">Metal-binding</keyword>
<dbReference type="InParanoid" id="E6W263"/>